<evidence type="ECO:0000259" key="2">
    <source>
        <dbReference type="Pfam" id="PF01433"/>
    </source>
</evidence>
<keyword evidence="1" id="KW-0732">Signal</keyword>
<feature type="domain" description="Peptidase M1 membrane alanine aminopeptidase" evidence="2">
    <location>
        <begin position="400"/>
        <end position="545"/>
    </location>
</feature>
<sequence>MRHKLLFSFLLMAFAMSSFAQTTESKYNAKEAFNPQFYPYPGTEFRSASGEPGPKYWQNRADYKISCAIDTSKHLVSGSEELTYTNNSPDNLKFLWLQLDQNIYREDSRGSATTTAAGGRWANTGFTDGAVIKSVSVEINGKKYTPKYTITDTRLQVWLQDGLKNAGKAKLNIEWSFTVPVYGTDRMGRLQTKNGWVYEIAQWFPRMCVYDDLQGWNVLPYVGQGEFYLEYGDIDFSVTAPSDMIVVGSGELLNPTECLSATEAKRYAEAKNSEKTVTIRSEEEVNKKIKTTKATNTWKFKIQNTRDVAWAASKAFVFDGAKINLPSGKKCMALSAYPIESIGNDGWERSTEFTKASIEHYSKKWFEFPYPAATNVAGIVGGMEYPGIVFCGYKAKGRGLWGVTDHEFGHSWFPMIVGSNERKYAWMDEGFNTFINDFSTEAFNNGEFFKPESGDAGKASFSERIDGLYTVPDAVQQRSLGVTAYYKPSQMLHALRDNVLGADRFDAAFREYVSRWAFKHPSPWDFFRTMENVGGEDLSWFWRGWVLNTWKIDQAVKGITYKENLPANGSAVTIENLEQMPMPVTVLVKEANGKEERITLPVEIWQRGNTYTFTLPTTSEIKEVKIDPDNKLPDWNRVNNVWTK</sequence>
<dbReference type="Proteomes" id="UP001202248">
    <property type="component" value="Unassembled WGS sequence"/>
</dbReference>
<dbReference type="Gene3D" id="1.10.390.10">
    <property type="entry name" value="Neutral Protease Domain 2"/>
    <property type="match status" value="1"/>
</dbReference>
<reference evidence="3 4" key="1">
    <citation type="submission" date="2022-02" db="EMBL/GenBank/DDBJ databases">
        <authorList>
            <person name="Min J."/>
        </authorList>
    </citation>
    <scope>NUCLEOTIDE SEQUENCE [LARGE SCALE GENOMIC DNA]</scope>
    <source>
        <strain evidence="3 4">GR10-1</strain>
    </source>
</reference>
<dbReference type="InterPro" id="IPR014782">
    <property type="entry name" value="Peptidase_M1_dom"/>
</dbReference>
<dbReference type="SUPFAM" id="SSF55486">
    <property type="entry name" value="Metalloproteases ('zincins'), catalytic domain"/>
    <property type="match status" value="1"/>
</dbReference>
<dbReference type="InterPro" id="IPR027268">
    <property type="entry name" value="Peptidase_M4/M1_CTD_sf"/>
</dbReference>
<proteinExistence type="predicted"/>
<keyword evidence="4" id="KW-1185">Reference proteome</keyword>
<feature type="chain" id="PRO_5045523233" evidence="1">
    <location>
        <begin position="21"/>
        <end position="644"/>
    </location>
</feature>
<name>A0ABS9SDT6_9BACT</name>
<evidence type="ECO:0000313" key="3">
    <source>
        <dbReference type="EMBL" id="MCH5596515.1"/>
    </source>
</evidence>
<organism evidence="3 4">
    <name type="scientific">Niabella ginsengisoli</name>
    <dbReference type="NCBI Taxonomy" id="522298"/>
    <lineage>
        <taxon>Bacteria</taxon>
        <taxon>Pseudomonadati</taxon>
        <taxon>Bacteroidota</taxon>
        <taxon>Chitinophagia</taxon>
        <taxon>Chitinophagales</taxon>
        <taxon>Chitinophagaceae</taxon>
        <taxon>Niabella</taxon>
    </lineage>
</organism>
<accession>A0ABS9SDT6</accession>
<dbReference type="EMBL" id="JAKWBL010000001">
    <property type="protein sequence ID" value="MCH5596515.1"/>
    <property type="molecule type" value="Genomic_DNA"/>
</dbReference>
<evidence type="ECO:0000256" key="1">
    <source>
        <dbReference type="SAM" id="SignalP"/>
    </source>
</evidence>
<feature type="signal peptide" evidence="1">
    <location>
        <begin position="1"/>
        <end position="20"/>
    </location>
</feature>
<dbReference type="CDD" id="cd09604">
    <property type="entry name" value="M1_APN_like"/>
    <property type="match status" value="1"/>
</dbReference>
<gene>
    <name evidence="3" type="ORF">MKP09_00515</name>
</gene>
<comment type="caution">
    <text evidence="3">The sequence shown here is derived from an EMBL/GenBank/DDBJ whole genome shotgun (WGS) entry which is preliminary data.</text>
</comment>
<dbReference type="Pfam" id="PF01433">
    <property type="entry name" value="Peptidase_M1"/>
    <property type="match status" value="1"/>
</dbReference>
<protein>
    <submittedName>
        <fullName evidence="3">M1 family metallopeptidase</fullName>
    </submittedName>
</protein>
<evidence type="ECO:0000313" key="4">
    <source>
        <dbReference type="Proteomes" id="UP001202248"/>
    </source>
</evidence>
<dbReference type="RefSeq" id="WP_240825497.1">
    <property type="nucleotide sequence ID" value="NZ_JAKWBL010000001.1"/>
</dbReference>